<dbReference type="RefSeq" id="WP_122401329.1">
    <property type="nucleotide sequence ID" value="NZ_LS398110.1"/>
</dbReference>
<feature type="domain" description="Peptidase S8/S53" evidence="8">
    <location>
        <begin position="224"/>
        <end position="419"/>
    </location>
</feature>
<feature type="compositionally biased region" description="Basic residues" evidence="7">
    <location>
        <begin position="26"/>
        <end position="38"/>
    </location>
</feature>
<organism evidence="9 10">
    <name type="scientific">Bradyrhizobium vignae</name>
    <dbReference type="NCBI Taxonomy" id="1549949"/>
    <lineage>
        <taxon>Bacteria</taxon>
        <taxon>Pseudomonadati</taxon>
        <taxon>Pseudomonadota</taxon>
        <taxon>Alphaproteobacteria</taxon>
        <taxon>Hyphomicrobiales</taxon>
        <taxon>Nitrobacteraceae</taxon>
        <taxon>Bradyrhizobium</taxon>
    </lineage>
</organism>
<proteinExistence type="inferred from homology"/>
<dbReference type="PROSITE" id="PS00138">
    <property type="entry name" value="SUBTILASE_SER"/>
    <property type="match status" value="1"/>
</dbReference>
<evidence type="ECO:0000256" key="7">
    <source>
        <dbReference type="SAM" id="MobiDB-lite"/>
    </source>
</evidence>
<feature type="active site" description="Charge relay system" evidence="5 6">
    <location>
        <position position="622"/>
    </location>
</feature>
<dbReference type="Gene3D" id="2.60.120.1290">
    <property type="match status" value="1"/>
</dbReference>
<evidence type="ECO:0000256" key="5">
    <source>
        <dbReference type="PIRSR" id="PIRSR615500-1"/>
    </source>
</evidence>
<evidence type="ECO:0000256" key="6">
    <source>
        <dbReference type="PROSITE-ProRule" id="PRU01240"/>
    </source>
</evidence>
<dbReference type="PROSITE" id="PS51892">
    <property type="entry name" value="SUBTILASE"/>
    <property type="match status" value="1"/>
</dbReference>
<dbReference type="InterPro" id="IPR000209">
    <property type="entry name" value="Peptidase_S8/S53_dom"/>
</dbReference>
<feature type="active site" description="Charge relay system" evidence="5 6">
    <location>
        <position position="233"/>
    </location>
</feature>
<dbReference type="PANTHER" id="PTHR43399:SF4">
    <property type="entry name" value="CELL WALL-ASSOCIATED PROTEASE"/>
    <property type="match status" value="1"/>
</dbReference>
<keyword evidence="4 6" id="KW-0720">Serine protease</keyword>
<dbReference type="PANTHER" id="PTHR43399">
    <property type="entry name" value="SUBTILISIN-RELATED"/>
    <property type="match status" value="1"/>
</dbReference>
<evidence type="ECO:0000256" key="3">
    <source>
        <dbReference type="ARBA" id="ARBA00022801"/>
    </source>
</evidence>
<keyword evidence="3 6" id="KW-0378">Hydrolase</keyword>
<evidence type="ECO:0000313" key="10">
    <source>
        <dbReference type="Proteomes" id="UP000246085"/>
    </source>
</evidence>
<dbReference type="PRINTS" id="PR00723">
    <property type="entry name" value="SUBTILISIN"/>
</dbReference>
<comment type="similarity">
    <text evidence="1 6">Belongs to the peptidase S8 family.</text>
</comment>
<dbReference type="GO" id="GO:0004252">
    <property type="term" value="F:serine-type endopeptidase activity"/>
    <property type="evidence" value="ECO:0007669"/>
    <property type="project" value="UniProtKB-UniRule"/>
</dbReference>
<dbReference type="KEGG" id="bvz:BRAD3257_1671"/>
<dbReference type="AlphaFoldDB" id="A0A2U3PUG9"/>
<evidence type="ECO:0000313" key="9">
    <source>
        <dbReference type="EMBL" id="SPP92792.1"/>
    </source>
</evidence>
<dbReference type="InterPro" id="IPR015500">
    <property type="entry name" value="Peptidase_S8_subtilisin-rel"/>
</dbReference>
<feature type="compositionally biased region" description="Basic residues" evidence="7">
    <location>
        <begin position="1"/>
        <end position="15"/>
    </location>
</feature>
<evidence type="ECO:0000256" key="1">
    <source>
        <dbReference type="ARBA" id="ARBA00011073"/>
    </source>
</evidence>
<sequence length="688" mass="73633">MATKTKKSGGGSGRKRTGERSSAKIPAKKRMGRKARARKTNDRYGFAAGSTYQPRVVPPTSSGPAFLDQFLPAVTPTPEILATQLSAANRQAFSELSELTLDVPEGVEPRLQLAVANFRTGKLGPTLSSTANDEVAVVARVSSVEEWRAIADVDPGVVMGRTEDGKSWIVTGRFPIDRLEAVASNEHVISLSAPQVVKPTLETTVEALEATPAMLPKGVRPRGGKGVVVGIVDFGCDFVHANFRRKNNKTRLLAIWDQKAANRHTSLTSYGTVHTQKEIDKALATKDPYTALGYDPGNEEGGAHGTHVMDIAAGNGANGKPGLAPEADIVFVDASISDIGRTGEQAVKTHFGDSIQLLEAVRFVFDVAGDRPCVCNISLGTNGGPHDATSLVEQGLDIIVRDRPNRAIVVAAGNGQDKRIHKSGKVPADGSLRIEWEHRLEGGGEMEIWYPGDRRLEVTLFAPDGTEIGTAAPGDHFSYGTRNDEVLIFIGSRLNDPNNGDNMIGIWIANKLASGRFVVQLRSEDGEVDYHAWIEPHVSREKQSRFVDPVDSHTLASISNGLHTIVVGNYDANKRKKTIAPSSSQGPTRDGRPKPEVSAPGQHVHAALSKSLNAVTKKSGTSMAAPAVTGLVALIYAEAKRKGKNLSIGQLRRKLIDGVSTAPPELAKKGDWDPAYGFGRANGRSVKL</sequence>
<reference evidence="9 10" key="1">
    <citation type="submission" date="2018-03" db="EMBL/GenBank/DDBJ databases">
        <authorList>
            <person name="Gully D."/>
        </authorList>
    </citation>
    <scope>NUCLEOTIDE SEQUENCE [LARGE SCALE GENOMIC DNA]</scope>
    <source>
        <strain evidence="9">ORS3257</strain>
    </source>
</reference>
<dbReference type="Gene3D" id="3.40.50.200">
    <property type="entry name" value="Peptidase S8/S53 domain"/>
    <property type="match status" value="1"/>
</dbReference>
<feature type="active site" description="Charge relay system" evidence="5 6">
    <location>
        <position position="304"/>
    </location>
</feature>
<dbReference type="InterPro" id="IPR036852">
    <property type="entry name" value="Peptidase_S8/S53_dom_sf"/>
</dbReference>
<feature type="region of interest" description="Disordered" evidence="7">
    <location>
        <begin position="576"/>
        <end position="600"/>
    </location>
</feature>
<protein>
    <submittedName>
        <fullName evidence="9">Peptidase S8/S53 family subtilisin-related protein</fullName>
    </submittedName>
</protein>
<accession>A0A2U3PUG9</accession>
<dbReference type="Pfam" id="PF00082">
    <property type="entry name" value="Peptidase_S8"/>
    <property type="match status" value="2"/>
</dbReference>
<dbReference type="EMBL" id="LS398110">
    <property type="protein sequence ID" value="SPP92792.1"/>
    <property type="molecule type" value="Genomic_DNA"/>
</dbReference>
<evidence type="ECO:0000256" key="2">
    <source>
        <dbReference type="ARBA" id="ARBA00022670"/>
    </source>
</evidence>
<dbReference type="InterPro" id="IPR023828">
    <property type="entry name" value="Peptidase_S8_Ser-AS"/>
</dbReference>
<dbReference type="Proteomes" id="UP000246085">
    <property type="component" value="Chromosome BRAD3257"/>
</dbReference>
<evidence type="ECO:0000259" key="8">
    <source>
        <dbReference type="Pfam" id="PF00082"/>
    </source>
</evidence>
<evidence type="ECO:0000256" key="4">
    <source>
        <dbReference type="ARBA" id="ARBA00022825"/>
    </source>
</evidence>
<keyword evidence="2 6" id="KW-0645">Protease</keyword>
<dbReference type="GO" id="GO:0006508">
    <property type="term" value="P:proteolysis"/>
    <property type="evidence" value="ECO:0007669"/>
    <property type="project" value="UniProtKB-KW"/>
</dbReference>
<dbReference type="SUPFAM" id="SSF52743">
    <property type="entry name" value="Subtilisin-like"/>
    <property type="match status" value="1"/>
</dbReference>
<feature type="region of interest" description="Disordered" evidence="7">
    <location>
        <begin position="1"/>
        <end position="43"/>
    </location>
</feature>
<gene>
    <name evidence="9" type="ORF">BRAD3257_1671</name>
</gene>
<name>A0A2U3PUG9_9BRAD</name>
<feature type="domain" description="Peptidase S8/S53" evidence="8">
    <location>
        <begin position="557"/>
        <end position="679"/>
    </location>
</feature>
<dbReference type="InterPro" id="IPR051048">
    <property type="entry name" value="Peptidase_S8/S53_subtilisin"/>
</dbReference>